<reference evidence="1 2" key="1">
    <citation type="submission" date="2020-02" db="EMBL/GenBank/DDBJ databases">
        <title>Draft genome sequence of Haematococcus lacustris strain NIES-144.</title>
        <authorList>
            <person name="Morimoto D."/>
            <person name="Nakagawa S."/>
            <person name="Yoshida T."/>
            <person name="Sawayama S."/>
        </authorList>
    </citation>
    <scope>NUCLEOTIDE SEQUENCE [LARGE SCALE GENOMIC DNA]</scope>
    <source>
        <strain evidence="1 2">NIES-144</strain>
    </source>
</reference>
<evidence type="ECO:0000313" key="1">
    <source>
        <dbReference type="EMBL" id="GFH17861.1"/>
    </source>
</evidence>
<gene>
    <name evidence="1" type="ORF">HaLaN_14576</name>
</gene>
<protein>
    <submittedName>
        <fullName evidence="1">Uncharacterized protein</fullName>
    </submittedName>
</protein>
<comment type="caution">
    <text evidence="1">The sequence shown here is derived from an EMBL/GenBank/DDBJ whole genome shotgun (WGS) entry which is preliminary data.</text>
</comment>
<feature type="non-terminal residue" evidence="1">
    <location>
        <position position="65"/>
    </location>
</feature>
<dbReference type="EMBL" id="BLLF01001213">
    <property type="protein sequence ID" value="GFH17861.1"/>
    <property type="molecule type" value="Genomic_DNA"/>
</dbReference>
<dbReference type="Proteomes" id="UP000485058">
    <property type="component" value="Unassembled WGS sequence"/>
</dbReference>
<feature type="non-terminal residue" evidence="1">
    <location>
        <position position="1"/>
    </location>
</feature>
<proteinExistence type="predicted"/>
<accession>A0A699Z6W2</accession>
<sequence length="65" mass="7044">MSTLVAGDQASPPLSCALCGTCFLSPLNCRRCEQQHYLLAAYFNKEVEEVVGTSDEADSLAQMVM</sequence>
<name>A0A699Z6W2_HAELA</name>
<dbReference type="AlphaFoldDB" id="A0A699Z6W2"/>
<keyword evidence="2" id="KW-1185">Reference proteome</keyword>
<organism evidence="1 2">
    <name type="scientific">Haematococcus lacustris</name>
    <name type="common">Green alga</name>
    <name type="synonym">Haematococcus pluvialis</name>
    <dbReference type="NCBI Taxonomy" id="44745"/>
    <lineage>
        <taxon>Eukaryota</taxon>
        <taxon>Viridiplantae</taxon>
        <taxon>Chlorophyta</taxon>
        <taxon>core chlorophytes</taxon>
        <taxon>Chlorophyceae</taxon>
        <taxon>CS clade</taxon>
        <taxon>Chlamydomonadales</taxon>
        <taxon>Haematococcaceae</taxon>
        <taxon>Haematococcus</taxon>
    </lineage>
</organism>
<evidence type="ECO:0000313" key="2">
    <source>
        <dbReference type="Proteomes" id="UP000485058"/>
    </source>
</evidence>